<accession>A0A0A9G583</accession>
<reference evidence="1" key="1">
    <citation type="submission" date="2014-09" db="EMBL/GenBank/DDBJ databases">
        <authorList>
            <person name="Magalhaes I.L.F."/>
            <person name="Oliveira U."/>
            <person name="Santos F.R."/>
            <person name="Vidigal T.H.D.A."/>
            <person name="Brescovit A.D."/>
            <person name="Santos A.J."/>
        </authorList>
    </citation>
    <scope>NUCLEOTIDE SEQUENCE</scope>
    <source>
        <tissue evidence="1">Shoot tissue taken approximately 20 cm above the soil surface</tissue>
    </source>
</reference>
<organism evidence="1">
    <name type="scientific">Arundo donax</name>
    <name type="common">Giant reed</name>
    <name type="synonym">Donax arundinaceus</name>
    <dbReference type="NCBI Taxonomy" id="35708"/>
    <lineage>
        <taxon>Eukaryota</taxon>
        <taxon>Viridiplantae</taxon>
        <taxon>Streptophyta</taxon>
        <taxon>Embryophyta</taxon>
        <taxon>Tracheophyta</taxon>
        <taxon>Spermatophyta</taxon>
        <taxon>Magnoliopsida</taxon>
        <taxon>Liliopsida</taxon>
        <taxon>Poales</taxon>
        <taxon>Poaceae</taxon>
        <taxon>PACMAD clade</taxon>
        <taxon>Arundinoideae</taxon>
        <taxon>Arundineae</taxon>
        <taxon>Arundo</taxon>
    </lineage>
</organism>
<sequence length="145" mass="16766">MVRCTLRSLTRQSQGMILIVITPRSLLTVSDLHSFCREMFVFQNFIASSSACTGRFPRTEKVEYPWQCLPNGETKELGFGFRLLKHAVNTMIRSLIYWHLIHTCHLLFLFAPCSLEFSWCQCSCLYGLCYEESIPNVVIVMDEGR</sequence>
<dbReference type="AlphaFoldDB" id="A0A0A9G583"/>
<proteinExistence type="predicted"/>
<protein>
    <submittedName>
        <fullName evidence="1">Uncharacterized protein</fullName>
    </submittedName>
</protein>
<reference evidence="1" key="2">
    <citation type="journal article" date="2015" name="Data Brief">
        <title>Shoot transcriptome of the giant reed, Arundo donax.</title>
        <authorList>
            <person name="Barrero R.A."/>
            <person name="Guerrero F.D."/>
            <person name="Moolhuijzen P."/>
            <person name="Goolsby J.A."/>
            <person name="Tidwell J."/>
            <person name="Bellgard S.E."/>
            <person name="Bellgard M.I."/>
        </authorList>
    </citation>
    <scope>NUCLEOTIDE SEQUENCE</scope>
    <source>
        <tissue evidence="1">Shoot tissue taken approximately 20 cm above the soil surface</tissue>
    </source>
</reference>
<evidence type="ECO:0000313" key="1">
    <source>
        <dbReference type="EMBL" id="JAE20260.1"/>
    </source>
</evidence>
<name>A0A0A9G583_ARUDO</name>
<dbReference type="EMBL" id="GBRH01177636">
    <property type="protein sequence ID" value="JAE20260.1"/>
    <property type="molecule type" value="Transcribed_RNA"/>
</dbReference>